<protein>
    <submittedName>
        <fullName evidence="2">TonB-linked outer membrane protein, SusC/RagA family</fullName>
    </submittedName>
</protein>
<proteinExistence type="predicted"/>
<evidence type="ECO:0000256" key="1">
    <source>
        <dbReference type="SAM" id="SignalP"/>
    </source>
</evidence>
<sequence>MKSRVSVVILCLISFTGIFAQNISGFVKEQGSDEAIPFANVWIKGTTEGILTDENGYFAIENPTNDTLCASSVGFVSNEVLFKRNVDRTKNIYLKKDVQLIDDVTINAKMPIVKVIFKRIQAHKKENREQINEVKDYKSLENTTVYVAIDSTAGVTRIFDDINEVTVKMDHQQLRFSPIYLYEQALSVENNKDSVIYSKKDGIFPRINQAIETYVLQNVAVDLDFYKEQIFIMDRGFISPISSAAMMYYNLYFNDSTRVNNKKYYHFTFAPKNRYNSLFSGQFTVEEGSYALTDIVAHIPGEANLNFINGFKGHVRYQRLPNGKWFYGARQVDINMSLTLNKDTATVYDSQRVNEVSSGNWLINKSTVYSTSAQLDHVKASEWKDQTAFKSNQLAESTYKRVENLKDNSYVKAVDAIGGMALSGYMNVGKLDIGPVFDIYSTNTIEGTRLTVPLRTSEKMWEDFYVGGFLGYGTKNKEVKHGVNVAYRPLLDDKFILRLAYSNDYNLVSQDKFLRFVKNNPNTKGNSNFIAAFTTKEKNPYLKEEKSVELRVEYNAENDFHVEISPYYLKSYHTPAVTFQKNGVMFDNYSNYGVLTNFRYAFGQDYDLYFFNRVYYATPIPIVNLGFDLGQALLPGGKMSKAGWYGQIHGSVQGRLIMGQVFMNYMLNGGYLFGDAPYDLLDQPVGSMSLGYAKYRFNLLHHAAFAHNIYANTHFHINGGGLILNRIPLIRKLKLREVVSFKGHYGRITDSYSGVFDLPGYYSNDSNTPYAEIGFGLTNIFKVLRVEYARLVGSAYEGKSYTDKNGIFFRAEMSF</sequence>
<keyword evidence="3" id="KW-1185">Reference proteome</keyword>
<dbReference type="SUPFAM" id="SSF49464">
    <property type="entry name" value="Carboxypeptidase regulatory domain-like"/>
    <property type="match status" value="1"/>
</dbReference>
<evidence type="ECO:0000313" key="3">
    <source>
        <dbReference type="Proteomes" id="UP000019402"/>
    </source>
</evidence>
<dbReference type="AlphaFoldDB" id="W7Y8A0"/>
<comment type="caution">
    <text evidence="2">The sequence shown here is derived from an EMBL/GenBank/DDBJ whole genome shotgun (WGS) entry which is preliminary data.</text>
</comment>
<dbReference type="Pfam" id="PF18939">
    <property type="entry name" value="DUF5686"/>
    <property type="match status" value="1"/>
</dbReference>
<feature type="signal peptide" evidence="1">
    <location>
        <begin position="1"/>
        <end position="20"/>
    </location>
</feature>
<dbReference type="Proteomes" id="UP000019402">
    <property type="component" value="Unassembled WGS sequence"/>
</dbReference>
<gene>
    <name evidence="2" type="ORF">JCM21142_83184</name>
</gene>
<name>W7Y8A0_9BACT</name>
<dbReference type="OrthoDB" id="983143at2"/>
<dbReference type="eggNOG" id="COG4775">
    <property type="taxonomic scope" value="Bacteria"/>
</dbReference>
<feature type="chain" id="PRO_5004906411" evidence="1">
    <location>
        <begin position="21"/>
        <end position="815"/>
    </location>
</feature>
<dbReference type="RefSeq" id="WP_027473354.1">
    <property type="nucleotide sequence ID" value="NZ_BAMD01000046.1"/>
</dbReference>
<keyword evidence="1" id="KW-0732">Signal</keyword>
<organism evidence="2 3">
    <name type="scientific">Saccharicrinis fermentans DSM 9555 = JCM 21142</name>
    <dbReference type="NCBI Taxonomy" id="869213"/>
    <lineage>
        <taxon>Bacteria</taxon>
        <taxon>Pseudomonadati</taxon>
        <taxon>Bacteroidota</taxon>
        <taxon>Bacteroidia</taxon>
        <taxon>Marinilabiliales</taxon>
        <taxon>Marinilabiliaceae</taxon>
        <taxon>Saccharicrinis</taxon>
    </lineage>
</organism>
<dbReference type="InterPro" id="IPR008969">
    <property type="entry name" value="CarboxyPept-like_regulatory"/>
</dbReference>
<reference evidence="2 3" key="1">
    <citation type="journal article" date="2014" name="Genome Announc.">
        <title>Draft Genome Sequence of Cytophaga fermentans JCM 21142T, a Facultative Anaerobe Isolated from Marine Mud.</title>
        <authorList>
            <person name="Starns D."/>
            <person name="Oshima K."/>
            <person name="Suda W."/>
            <person name="Iino T."/>
            <person name="Yuki M."/>
            <person name="Inoue J."/>
            <person name="Kitamura K."/>
            <person name="Iida T."/>
            <person name="Darby A."/>
            <person name="Hattori M."/>
            <person name="Ohkuma M."/>
        </authorList>
    </citation>
    <scope>NUCLEOTIDE SEQUENCE [LARGE SCALE GENOMIC DNA]</scope>
    <source>
        <strain evidence="2 3">JCM 21142</strain>
    </source>
</reference>
<dbReference type="Pfam" id="PF13715">
    <property type="entry name" value="CarbopepD_reg_2"/>
    <property type="match status" value="1"/>
</dbReference>
<dbReference type="STRING" id="869213.GCA_000517085_04058"/>
<dbReference type="InterPro" id="IPR043741">
    <property type="entry name" value="DUF5686"/>
</dbReference>
<dbReference type="Gene3D" id="2.60.40.1120">
    <property type="entry name" value="Carboxypeptidase-like, regulatory domain"/>
    <property type="match status" value="1"/>
</dbReference>
<evidence type="ECO:0000313" key="2">
    <source>
        <dbReference type="EMBL" id="GAF04477.1"/>
    </source>
</evidence>
<dbReference type="EMBL" id="BAMD01000046">
    <property type="protein sequence ID" value="GAF04477.1"/>
    <property type="molecule type" value="Genomic_DNA"/>
</dbReference>
<accession>W7Y8A0</accession>